<dbReference type="InterPro" id="IPR005670">
    <property type="entry name" value="PstB-like"/>
</dbReference>
<evidence type="ECO:0000256" key="3">
    <source>
        <dbReference type="ARBA" id="ARBA00022840"/>
    </source>
</evidence>
<dbReference type="GO" id="GO:0005524">
    <property type="term" value="F:ATP binding"/>
    <property type="evidence" value="ECO:0007669"/>
    <property type="project" value="UniProtKB-KW"/>
</dbReference>
<evidence type="ECO:0000256" key="2">
    <source>
        <dbReference type="ARBA" id="ARBA00022741"/>
    </source>
</evidence>
<keyword evidence="3 5" id="KW-0067">ATP-binding</keyword>
<evidence type="ECO:0000313" key="6">
    <source>
        <dbReference type="Proteomes" id="UP000199476"/>
    </source>
</evidence>
<proteinExistence type="predicted"/>
<dbReference type="OrthoDB" id="9804199at2"/>
<dbReference type="RefSeq" id="WP_089762290.1">
    <property type="nucleotide sequence ID" value="NZ_FNGO01000039.1"/>
</dbReference>
<sequence length="250" mass="28332">MSGSVYSVKNLSKKYDGKEVLSLDEFELHQGEVFGLVGPSGAGKSTFLRLLNFLEKPTTGIISFNGGKFDRENQPDLKTRRKVTTVFQKPALMKSSVWKNVLYPLKIRDIKIDRELEQKAEELVSDIGLEDLIDKRADKLSGGEAQRVAVARALIFEPDVLLLDEPTSNLDPTNISIIEDKIKQYSEEKHKAILMVTHNIFQARRLADRVGLMHRGCFIEVKDKDTFFSSPENELTERFLEGDLLNKETC</sequence>
<reference evidence="5 6" key="1">
    <citation type="submission" date="2016-10" db="EMBL/GenBank/DDBJ databases">
        <authorList>
            <person name="de Groot N.N."/>
        </authorList>
    </citation>
    <scope>NUCLEOTIDE SEQUENCE [LARGE SCALE GENOMIC DNA]</scope>
    <source>
        <strain evidence="5 6">SLAS-1</strain>
    </source>
</reference>
<feature type="domain" description="ABC transporter" evidence="4">
    <location>
        <begin position="6"/>
        <end position="240"/>
    </location>
</feature>
<evidence type="ECO:0000259" key="4">
    <source>
        <dbReference type="PROSITE" id="PS50893"/>
    </source>
</evidence>
<dbReference type="PROSITE" id="PS00211">
    <property type="entry name" value="ABC_TRANSPORTER_1"/>
    <property type="match status" value="1"/>
</dbReference>
<keyword evidence="1" id="KW-0813">Transport</keyword>
<dbReference type="GO" id="GO:0035435">
    <property type="term" value="P:phosphate ion transmembrane transport"/>
    <property type="evidence" value="ECO:0007669"/>
    <property type="project" value="InterPro"/>
</dbReference>
<dbReference type="InterPro" id="IPR003593">
    <property type="entry name" value="AAA+_ATPase"/>
</dbReference>
<dbReference type="GO" id="GO:0016020">
    <property type="term" value="C:membrane"/>
    <property type="evidence" value="ECO:0007669"/>
    <property type="project" value="InterPro"/>
</dbReference>
<dbReference type="GO" id="GO:0005315">
    <property type="term" value="F:phosphate transmembrane transporter activity"/>
    <property type="evidence" value="ECO:0007669"/>
    <property type="project" value="InterPro"/>
</dbReference>
<gene>
    <name evidence="5" type="ORF">SAMN04488692_13910</name>
</gene>
<dbReference type="InterPro" id="IPR027417">
    <property type="entry name" value="P-loop_NTPase"/>
</dbReference>
<keyword evidence="2" id="KW-0547">Nucleotide-binding</keyword>
<dbReference type="PROSITE" id="PS50893">
    <property type="entry name" value="ABC_TRANSPORTER_2"/>
    <property type="match status" value="1"/>
</dbReference>
<dbReference type="EMBL" id="FNGO01000039">
    <property type="protein sequence ID" value="SDM46808.1"/>
    <property type="molecule type" value="Genomic_DNA"/>
</dbReference>
<dbReference type="PANTHER" id="PTHR43423:SF1">
    <property type="entry name" value="ABC TRANSPORTER I FAMILY MEMBER 17"/>
    <property type="match status" value="1"/>
</dbReference>
<dbReference type="SMART" id="SM00382">
    <property type="entry name" value="AAA"/>
    <property type="match status" value="1"/>
</dbReference>
<organism evidence="5 6">
    <name type="scientific">Halarsenatibacter silvermanii</name>
    <dbReference type="NCBI Taxonomy" id="321763"/>
    <lineage>
        <taxon>Bacteria</taxon>
        <taxon>Bacillati</taxon>
        <taxon>Bacillota</taxon>
        <taxon>Clostridia</taxon>
        <taxon>Halanaerobiales</taxon>
        <taxon>Halarsenatibacteraceae</taxon>
        <taxon>Halarsenatibacter</taxon>
    </lineage>
</organism>
<dbReference type="AlphaFoldDB" id="A0A1G9TGW8"/>
<dbReference type="CDD" id="cd03260">
    <property type="entry name" value="ABC_PstB_phosphate_transporter"/>
    <property type="match status" value="1"/>
</dbReference>
<dbReference type="Proteomes" id="UP000199476">
    <property type="component" value="Unassembled WGS sequence"/>
</dbReference>
<dbReference type="Gene3D" id="3.40.50.300">
    <property type="entry name" value="P-loop containing nucleotide triphosphate hydrolases"/>
    <property type="match status" value="1"/>
</dbReference>
<name>A0A1G9TGW8_9FIRM</name>
<dbReference type="STRING" id="321763.SAMN04488692_13910"/>
<dbReference type="InterPro" id="IPR017871">
    <property type="entry name" value="ABC_transporter-like_CS"/>
</dbReference>
<protein>
    <submittedName>
        <fullName evidence="5">Phosphate ABC transporter ATP-binding protein, PhoT family</fullName>
    </submittedName>
</protein>
<dbReference type="SUPFAM" id="SSF52540">
    <property type="entry name" value="P-loop containing nucleoside triphosphate hydrolases"/>
    <property type="match status" value="1"/>
</dbReference>
<evidence type="ECO:0000256" key="1">
    <source>
        <dbReference type="ARBA" id="ARBA00022448"/>
    </source>
</evidence>
<dbReference type="PANTHER" id="PTHR43423">
    <property type="entry name" value="ABC TRANSPORTER I FAMILY MEMBER 17"/>
    <property type="match status" value="1"/>
</dbReference>
<dbReference type="InterPro" id="IPR003439">
    <property type="entry name" value="ABC_transporter-like_ATP-bd"/>
</dbReference>
<dbReference type="Pfam" id="PF00005">
    <property type="entry name" value="ABC_tran"/>
    <property type="match status" value="1"/>
</dbReference>
<accession>A0A1G9TGW8</accession>
<keyword evidence="6" id="KW-1185">Reference proteome</keyword>
<evidence type="ECO:0000313" key="5">
    <source>
        <dbReference type="EMBL" id="SDM46808.1"/>
    </source>
</evidence>
<dbReference type="GO" id="GO:0016887">
    <property type="term" value="F:ATP hydrolysis activity"/>
    <property type="evidence" value="ECO:0007669"/>
    <property type="project" value="InterPro"/>
</dbReference>